<sequence>MLTALAAVSGLLGFGRDAAIAAVFGVDSAVDAYLIAQGLMNLVLALVAAAAARALIPAVARSVAEGQPRRSDTLANTVLTVAVLVLVPAAVGMALAAQTVIDVLAPGFPPEVGAEAVRLTRIVLLATILVTGTDILAAVCQAHGRFFFSGLQGIPFNLVMIAATVTLGARWGADALAMGFVAGSALRLLVQLPAVRAAGVRLRPSLRVKHPDVAEVARLMPALLLGTALVNVNTLVDRAVGSGEAEGTIAALSFGWRLVSLPYTLLVISLVAALYPVMSAIAAPDRRAELRQTTERALGGVLAVLAPIVAILLVLTEPLVRVLLGRGEFDRRAVDMTATAISWFALGLVGVAIIEICSRVFYAVGDSRTPVALSVLGMVVNVSGDLVLGRTFGVAGLAAATTASFLLVAGAQLVALRARHNAVRLTALRERMGRCTLAGLVSGGAAWLIAAAMPSSSGAVPADLAVVTLAATGCLVCYVGALACLGGPELAELRRIIPRRQRL</sequence>
<keyword evidence="3 9" id="KW-0812">Transmembrane</keyword>
<dbReference type="Pfam" id="PF03023">
    <property type="entry name" value="MurJ"/>
    <property type="match status" value="1"/>
</dbReference>
<evidence type="ECO:0000256" key="4">
    <source>
        <dbReference type="ARBA" id="ARBA00022960"/>
    </source>
</evidence>
<keyword evidence="7 8" id="KW-0472">Membrane</keyword>
<dbReference type="EMBL" id="JAAGWB010000013">
    <property type="protein sequence ID" value="NEN50134.1"/>
    <property type="molecule type" value="Genomic_DNA"/>
</dbReference>
<dbReference type="AlphaFoldDB" id="A0A6P0H7I4"/>
<evidence type="ECO:0000256" key="6">
    <source>
        <dbReference type="ARBA" id="ARBA00022989"/>
    </source>
</evidence>
<dbReference type="GO" id="GO:0009252">
    <property type="term" value="P:peptidoglycan biosynthetic process"/>
    <property type="evidence" value="ECO:0007669"/>
    <property type="project" value="UniProtKB-UniRule"/>
</dbReference>
<feature type="transmembrane region" description="Helical" evidence="9">
    <location>
        <begin position="336"/>
        <end position="357"/>
    </location>
</feature>
<dbReference type="InterPro" id="IPR051050">
    <property type="entry name" value="Lipid_II_flippase_MurJ/MviN"/>
</dbReference>
<dbReference type="PANTHER" id="PTHR47019:SF1">
    <property type="entry name" value="LIPID II FLIPPASE MURJ"/>
    <property type="match status" value="1"/>
</dbReference>
<dbReference type="NCBIfam" id="TIGR01695">
    <property type="entry name" value="murJ_mviN"/>
    <property type="match status" value="1"/>
</dbReference>
<protein>
    <recommendedName>
        <fullName evidence="8">Lipid II flippase</fullName>
    </recommendedName>
</protein>
<feature type="transmembrane region" description="Helical" evidence="9">
    <location>
        <begin position="394"/>
        <end position="415"/>
    </location>
</feature>
<evidence type="ECO:0000256" key="5">
    <source>
        <dbReference type="ARBA" id="ARBA00022984"/>
    </source>
</evidence>
<keyword evidence="6 9" id="KW-1133">Transmembrane helix</keyword>
<dbReference type="GO" id="GO:0071555">
    <property type="term" value="P:cell wall organization"/>
    <property type="evidence" value="ECO:0007669"/>
    <property type="project" value="UniProtKB-UniRule"/>
</dbReference>
<feature type="transmembrane region" description="Helical" evidence="9">
    <location>
        <begin position="121"/>
        <end position="139"/>
    </location>
</feature>
<feature type="transmembrane region" description="Helical" evidence="9">
    <location>
        <begin position="146"/>
        <end position="169"/>
    </location>
</feature>
<dbReference type="GO" id="GO:0005886">
    <property type="term" value="C:plasma membrane"/>
    <property type="evidence" value="ECO:0007669"/>
    <property type="project" value="UniProtKB-SubCell"/>
</dbReference>
<comment type="function">
    <text evidence="8">Involved in peptidoglycan biosynthesis. Transports lipid-linked peptidoglycan precursors from the inner to the outer leaflet of the cytoplasmic membrane.</text>
</comment>
<keyword evidence="5 8" id="KW-0573">Peptidoglycan synthesis</keyword>
<keyword evidence="4 8" id="KW-0133">Cell shape</keyword>
<evidence type="ECO:0000256" key="3">
    <source>
        <dbReference type="ARBA" id="ARBA00022692"/>
    </source>
</evidence>
<comment type="caution">
    <text evidence="11">The sequence shown here is derived from an EMBL/GenBank/DDBJ whole genome shotgun (WGS) entry which is preliminary data.</text>
</comment>
<dbReference type="CDD" id="cd13123">
    <property type="entry name" value="MATE_MurJ_like"/>
    <property type="match status" value="1"/>
</dbReference>
<dbReference type="PIRSF" id="PIRSF002869">
    <property type="entry name" value="MviN"/>
    <property type="match status" value="1"/>
</dbReference>
<evidence type="ECO:0000313" key="10">
    <source>
        <dbReference type="EMBL" id="NEK93367.1"/>
    </source>
</evidence>
<dbReference type="PANTHER" id="PTHR47019">
    <property type="entry name" value="LIPID II FLIPPASE MURJ"/>
    <property type="match status" value="1"/>
</dbReference>
<feature type="transmembrane region" description="Helical" evidence="9">
    <location>
        <begin position="35"/>
        <end position="56"/>
    </location>
</feature>
<feature type="transmembrane region" description="Helical" evidence="9">
    <location>
        <begin position="175"/>
        <end position="195"/>
    </location>
</feature>
<evidence type="ECO:0000256" key="8">
    <source>
        <dbReference type="PIRNR" id="PIRNR002869"/>
    </source>
</evidence>
<dbReference type="Proteomes" id="UP000471152">
    <property type="component" value="Unassembled WGS sequence"/>
</dbReference>
<reference evidence="11 13" key="2">
    <citation type="submission" date="2020-02" db="EMBL/GenBank/DDBJ databases">
        <title>The WGS of Modestobacter muralis DSM 100205.</title>
        <authorList>
            <person name="Jiang Z."/>
        </authorList>
    </citation>
    <scope>NUCLEOTIDE SEQUENCE [LARGE SCALE GENOMIC DNA]</scope>
    <source>
        <strain evidence="11 13">DSM 100205</strain>
    </source>
</reference>
<feature type="transmembrane region" description="Helical" evidence="9">
    <location>
        <begin position="77"/>
        <end position="101"/>
    </location>
</feature>
<evidence type="ECO:0000256" key="1">
    <source>
        <dbReference type="ARBA" id="ARBA00004651"/>
    </source>
</evidence>
<name>A0A6P0H7I4_9ACTN</name>
<feature type="transmembrane region" description="Helical" evidence="9">
    <location>
        <begin position="297"/>
        <end position="316"/>
    </location>
</feature>
<dbReference type="InterPro" id="IPR004268">
    <property type="entry name" value="MurJ"/>
</dbReference>
<keyword evidence="12" id="KW-1185">Reference proteome</keyword>
<keyword evidence="8" id="KW-0813">Transport</keyword>
<feature type="transmembrane region" description="Helical" evidence="9">
    <location>
        <begin position="435"/>
        <end position="453"/>
    </location>
</feature>
<dbReference type="EMBL" id="JAAGWH010000013">
    <property type="protein sequence ID" value="NEK93367.1"/>
    <property type="molecule type" value="Genomic_DNA"/>
</dbReference>
<reference evidence="10 12" key="1">
    <citation type="submission" date="2020-01" db="EMBL/GenBank/DDBJ databases">
        <title>the WGS Modestobacter muralis CPCC 204518.</title>
        <authorList>
            <person name="Jiang Z."/>
        </authorList>
    </citation>
    <scope>NUCLEOTIDE SEQUENCE [LARGE SCALE GENOMIC DNA]</scope>
    <source>
        <strain evidence="10 12">DSM 100205</strain>
    </source>
</reference>
<evidence type="ECO:0000256" key="7">
    <source>
        <dbReference type="ARBA" id="ARBA00023136"/>
    </source>
</evidence>
<dbReference type="GO" id="GO:0008360">
    <property type="term" value="P:regulation of cell shape"/>
    <property type="evidence" value="ECO:0007669"/>
    <property type="project" value="UniProtKB-UniRule"/>
</dbReference>
<evidence type="ECO:0000313" key="11">
    <source>
        <dbReference type="EMBL" id="NEN50134.1"/>
    </source>
</evidence>
<keyword evidence="8" id="KW-0961">Cell wall biogenesis/degradation</keyword>
<gene>
    <name evidence="11" type="primary">murJ</name>
    <name evidence="11" type="ORF">G3R41_04125</name>
    <name evidence="10" type="ORF">GCU67_04125</name>
</gene>
<evidence type="ECO:0000256" key="2">
    <source>
        <dbReference type="ARBA" id="ARBA00022475"/>
    </source>
</evidence>
<evidence type="ECO:0000313" key="12">
    <source>
        <dbReference type="Proteomes" id="UP000468828"/>
    </source>
</evidence>
<accession>A0A6P0H7I4</accession>
<proteinExistence type="inferred from homology"/>
<organism evidence="11 13">
    <name type="scientific">Modestobacter muralis</name>
    <dbReference type="NCBI Taxonomy" id="1608614"/>
    <lineage>
        <taxon>Bacteria</taxon>
        <taxon>Bacillati</taxon>
        <taxon>Actinomycetota</taxon>
        <taxon>Actinomycetes</taxon>
        <taxon>Geodermatophilales</taxon>
        <taxon>Geodermatophilaceae</taxon>
        <taxon>Modestobacter</taxon>
    </lineage>
</organism>
<feature type="transmembrane region" description="Helical" evidence="9">
    <location>
        <begin position="256"/>
        <end position="277"/>
    </location>
</feature>
<dbReference type="PRINTS" id="PR01806">
    <property type="entry name" value="VIRFACTRMVIN"/>
</dbReference>
<dbReference type="Proteomes" id="UP000468828">
    <property type="component" value="Unassembled WGS sequence"/>
</dbReference>
<comment type="subcellular location">
    <subcellularLocation>
        <location evidence="1">Cell membrane</location>
        <topology evidence="1">Multi-pass membrane protein</topology>
    </subcellularLocation>
</comment>
<evidence type="ECO:0000313" key="13">
    <source>
        <dbReference type="Proteomes" id="UP000471152"/>
    </source>
</evidence>
<dbReference type="GO" id="GO:0034204">
    <property type="term" value="P:lipid translocation"/>
    <property type="evidence" value="ECO:0007669"/>
    <property type="project" value="TreeGrafter"/>
</dbReference>
<evidence type="ECO:0000256" key="9">
    <source>
        <dbReference type="SAM" id="Phobius"/>
    </source>
</evidence>
<comment type="similarity">
    <text evidence="8">Belongs to the MurJ/MviN family.</text>
</comment>
<feature type="transmembrane region" description="Helical" evidence="9">
    <location>
        <begin position="465"/>
        <end position="485"/>
    </location>
</feature>
<keyword evidence="2 8" id="KW-1003">Cell membrane</keyword>
<dbReference type="GO" id="GO:0015648">
    <property type="term" value="F:lipid-linked peptidoglycan transporter activity"/>
    <property type="evidence" value="ECO:0007669"/>
    <property type="project" value="UniProtKB-UniRule"/>
</dbReference>